<dbReference type="PANTHER" id="PTHR11102:SF160">
    <property type="entry name" value="ERAD-ASSOCIATED E3 UBIQUITIN-PROTEIN LIGASE COMPONENT HRD3"/>
    <property type="match status" value="1"/>
</dbReference>
<dbReference type="InterPro" id="IPR050767">
    <property type="entry name" value="Sel1_AlgK"/>
</dbReference>
<proteinExistence type="predicted"/>
<dbReference type="RefSeq" id="WP_074918406.1">
    <property type="nucleotide sequence ID" value="NZ_FOXK01000012.1"/>
</dbReference>
<name>A0A1I5Y0U4_9GAMM</name>
<protein>
    <submittedName>
        <fullName evidence="2">Uncharacterized protein</fullName>
    </submittedName>
</protein>
<dbReference type="Gene3D" id="1.25.40.10">
    <property type="entry name" value="Tetratricopeptide repeat domain"/>
    <property type="match status" value="2"/>
</dbReference>
<dbReference type="Proteomes" id="UP000182025">
    <property type="component" value="Unassembled WGS sequence"/>
</dbReference>
<dbReference type="SUPFAM" id="SSF81901">
    <property type="entry name" value="HCP-like"/>
    <property type="match status" value="2"/>
</dbReference>
<gene>
    <name evidence="2" type="ORF">SAMN05216177_11280</name>
</gene>
<keyword evidence="1" id="KW-0732">Signal</keyword>
<reference evidence="3" key="1">
    <citation type="submission" date="2016-10" db="EMBL/GenBank/DDBJ databases">
        <authorList>
            <person name="Varghese N."/>
            <person name="Submissions S."/>
        </authorList>
    </citation>
    <scope>NUCLEOTIDE SEQUENCE [LARGE SCALE GENOMIC DNA]</scope>
    <source>
        <strain evidence="3">JCM 15604</strain>
    </source>
</reference>
<feature type="signal peptide" evidence="1">
    <location>
        <begin position="1"/>
        <end position="21"/>
    </location>
</feature>
<accession>A0A1I5Y0U4</accession>
<dbReference type="InterPro" id="IPR011990">
    <property type="entry name" value="TPR-like_helical_dom_sf"/>
</dbReference>
<dbReference type="EMBL" id="FOXK01000012">
    <property type="protein sequence ID" value="SFQ37805.1"/>
    <property type="molecule type" value="Genomic_DNA"/>
</dbReference>
<organism evidence="2 3">
    <name type="scientific">Ectopseudomonas toyotomiensis</name>
    <dbReference type="NCBI Taxonomy" id="554344"/>
    <lineage>
        <taxon>Bacteria</taxon>
        <taxon>Pseudomonadati</taxon>
        <taxon>Pseudomonadota</taxon>
        <taxon>Gammaproteobacteria</taxon>
        <taxon>Pseudomonadales</taxon>
        <taxon>Pseudomonadaceae</taxon>
        <taxon>Ectopseudomonas</taxon>
    </lineage>
</organism>
<keyword evidence="3" id="KW-1185">Reference proteome</keyword>
<sequence length="324" mass="36539">MFFRHLIASALTTLLCFSAWAAPLTPEQHAAKEKGIALYNQYKAISAEPYLKIAAQAGDKEAQYYLGEALRLNNRFMTEEAYKWYVAAAEQGDYYAMYRLSGTGSDLCSAMGNCPPDHRTPGDWLLLGRKTAQALAEKGDSEAMYVLYYLSNNFEWLEKSAEAGFPIAQYDLARLYEQGKGFFFPPWKRSEKVEELAKKSAEGDFIAGIFLYQQFLEGDDTAIRYWTEKAVNLGSAEAIYGYGAFLAHEPEQYGFPLDLIKAYGFIYMLKDLDGGGGMQENVEYKLPKIASKMTPEQIEQAKVFAEEWKATHPPLSFFPPKLGF</sequence>
<feature type="chain" id="PRO_5015066279" evidence="1">
    <location>
        <begin position="22"/>
        <end position="324"/>
    </location>
</feature>
<dbReference type="PANTHER" id="PTHR11102">
    <property type="entry name" value="SEL-1-LIKE PROTEIN"/>
    <property type="match status" value="1"/>
</dbReference>
<evidence type="ECO:0000256" key="1">
    <source>
        <dbReference type="SAM" id="SignalP"/>
    </source>
</evidence>
<dbReference type="AlphaFoldDB" id="A0A1I5Y0U4"/>
<evidence type="ECO:0000313" key="2">
    <source>
        <dbReference type="EMBL" id="SFQ37805.1"/>
    </source>
</evidence>
<dbReference type="OrthoDB" id="5587079at2"/>
<evidence type="ECO:0000313" key="3">
    <source>
        <dbReference type="Proteomes" id="UP000182025"/>
    </source>
</evidence>